<comment type="caution">
    <text evidence="1">The sequence shown here is derived from an EMBL/GenBank/DDBJ whole genome shotgun (WGS) entry which is preliminary data.</text>
</comment>
<keyword evidence="2" id="KW-1185">Reference proteome</keyword>
<gene>
    <name evidence="1" type="ORF">D0Y65_053279</name>
</gene>
<evidence type="ECO:0000313" key="2">
    <source>
        <dbReference type="Proteomes" id="UP000289340"/>
    </source>
</evidence>
<name>A0A445F1C1_GLYSO</name>
<dbReference type="InterPro" id="IPR012340">
    <property type="entry name" value="NA-bd_OB-fold"/>
</dbReference>
<dbReference type="Proteomes" id="UP000289340">
    <property type="component" value="Chromosome 20"/>
</dbReference>
<dbReference type="EMBL" id="QZWG01000020">
    <property type="protein sequence ID" value="RZB42638.1"/>
    <property type="molecule type" value="Genomic_DNA"/>
</dbReference>
<proteinExistence type="predicted"/>
<sequence length="354" mass="40944">MSSFTFSQFSIPHFHSHSSLSLSFTLPSPSLRRSHSAVALPPLCHRHHRAAAMVAFSTKSFSLYLSLSLPPSFSNSNKRPSSSKQNPNFEAWIPWCLGFGFVLLYMVNKEHIQDKNRQLTELQEQTLREAIHQEYCQVVERRVFTDSLKLEIVNKFSRRLSREQGQGQLEKGVDGLIDSFARFRLEIKVLHRNDSFKFVLWNKEFTMLINQTAFDIKNQLIQKDGEFDQMSFPEAIDKVLKRQFVLKIKVVPNSFRFFVMELCEDKELIALCRNVPFASERGRGSQVRFPNEERCVESPPTFICGKRRENRRKPVKMKILSSGVVFTLEEGISTSHVCLKGQQPIFRIVEIVLP</sequence>
<accession>A0A445F1C1</accession>
<organism evidence="1 2">
    <name type="scientific">Glycine soja</name>
    <name type="common">Wild soybean</name>
    <dbReference type="NCBI Taxonomy" id="3848"/>
    <lineage>
        <taxon>Eukaryota</taxon>
        <taxon>Viridiplantae</taxon>
        <taxon>Streptophyta</taxon>
        <taxon>Embryophyta</taxon>
        <taxon>Tracheophyta</taxon>
        <taxon>Spermatophyta</taxon>
        <taxon>Magnoliopsida</taxon>
        <taxon>eudicotyledons</taxon>
        <taxon>Gunneridae</taxon>
        <taxon>Pentapetalae</taxon>
        <taxon>rosids</taxon>
        <taxon>fabids</taxon>
        <taxon>Fabales</taxon>
        <taxon>Fabaceae</taxon>
        <taxon>Papilionoideae</taxon>
        <taxon>50 kb inversion clade</taxon>
        <taxon>NPAAA clade</taxon>
        <taxon>indigoferoid/millettioid clade</taxon>
        <taxon>Phaseoleae</taxon>
        <taxon>Glycine</taxon>
        <taxon>Glycine subgen. Soja</taxon>
    </lineage>
</organism>
<dbReference type="Gene3D" id="2.40.50.140">
    <property type="entry name" value="Nucleic acid-binding proteins"/>
    <property type="match status" value="1"/>
</dbReference>
<protein>
    <submittedName>
        <fullName evidence="1">Uncharacterized protein</fullName>
    </submittedName>
</protein>
<dbReference type="AlphaFoldDB" id="A0A445F1C1"/>
<evidence type="ECO:0000313" key="1">
    <source>
        <dbReference type="EMBL" id="RZB42638.1"/>
    </source>
</evidence>
<reference evidence="1 2" key="1">
    <citation type="submission" date="2018-09" db="EMBL/GenBank/DDBJ databases">
        <title>A high-quality reference genome of wild soybean provides a powerful tool to mine soybean genomes.</title>
        <authorList>
            <person name="Xie M."/>
            <person name="Chung C.Y.L."/>
            <person name="Li M.-W."/>
            <person name="Wong F.-L."/>
            <person name="Chan T.-F."/>
            <person name="Lam H.-M."/>
        </authorList>
    </citation>
    <scope>NUCLEOTIDE SEQUENCE [LARGE SCALE GENOMIC DNA]</scope>
    <source>
        <strain evidence="2">cv. W05</strain>
        <tissue evidence="1">Hypocotyl of etiolated seedlings</tissue>
    </source>
</reference>